<dbReference type="EMBL" id="JANEYF010000545">
    <property type="protein sequence ID" value="KAJ8969368.1"/>
    <property type="molecule type" value="Genomic_DNA"/>
</dbReference>
<sequence length="542" mass="62914">MPQDILHGLEVVRETQPFLFLFSDLRVIDDMYDKFRRYQKSSLNKNKYGESRYNQELMISHITNDVLYDPKININKTVTNIFKQIFSSNSENMILKLFDIISDSDYFCKHTSQPPQQVFYNLYNTIGLIELKGYIMTQFSYMALRLDERGNYTEASQFARKQFEKRANDTVSTLHGVMDFIQGKLWRCDPKVHVKGNTYEELTGLLQGYIENEVDLNKAGTCKESCWAYSKAENHGCYDWESEHCRKRKPCFGKIWSCRFVESHMKTCNSVSGSDGLFIAHIAYVLCDQQGPHSDRYFNLRPVMADVANNRVVTGLRIVKNNRLIHLQIQEGKLLPYGYIDNNTIRWVPVDDYKITDKGVQNGEDFHTMSYEHRTMLLDDLKPIEANHIITGVKFDFIDNHLRFEINARAFDFKYGTLSNDSYYIHGVLPRQHLNIDDPDIPTESPKSIPNWEQNLYIEFTHTSFDKDAAQTTIPFFDTQPVASYPAVPLKGAGIYYKGFKGYGGFVAPKITTYDFSKHLKTEFPKSQIREDSEEAFDPLIN</sequence>
<dbReference type="Pfam" id="PF16061">
    <property type="entry name" value="DUF4803"/>
    <property type="match status" value="2"/>
</dbReference>
<dbReference type="InterPro" id="IPR032062">
    <property type="entry name" value="DUF4803"/>
</dbReference>
<reference evidence="1" key="1">
    <citation type="journal article" date="2023" name="Insect Mol. Biol.">
        <title>Genome sequencing provides insights into the evolution of gene families encoding plant cell wall-degrading enzymes in longhorned beetles.</title>
        <authorList>
            <person name="Shin N.R."/>
            <person name="Okamura Y."/>
            <person name="Kirsch R."/>
            <person name="Pauchet Y."/>
        </authorList>
    </citation>
    <scope>NUCLEOTIDE SEQUENCE</scope>
    <source>
        <strain evidence="1">RBIC_L_NR</strain>
    </source>
</reference>
<proteinExistence type="predicted"/>
<accession>A0AAV8ZRR9</accession>
<comment type="caution">
    <text evidence="1">The sequence shown here is derived from an EMBL/GenBank/DDBJ whole genome shotgun (WGS) entry which is preliminary data.</text>
</comment>
<gene>
    <name evidence="1" type="ORF">NQ314_001800</name>
</gene>
<evidence type="ECO:0000313" key="1">
    <source>
        <dbReference type="EMBL" id="KAJ8969368.1"/>
    </source>
</evidence>
<dbReference type="PANTHER" id="PTHR47890">
    <property type="entry name" value="LD24308P"/>
    <property type="match status" value="1"/>
</dbReference>
<evidence type="ECO:0000313" key="2">
    <source>
        <dbReference type="Proteomes" id="UP001162156"/>
    </source>
</evidence>
<dbReference type="PANTHER" id="PTHR47890:SF1">
    <property type="entry name" value="LD24308P"/>
    <property type="match status" value="1"/>
</dbReference>
<name>A0AAV8ZRR9_9CUCU</name>
<keyword evidence="2" id="KW-1185">Reference proteome</keyword>
<organism evidence="1 2">
    <name type="scientific">Rhamnusium bicolor</name>
    <dbReference type="NCBI Taxonomy" id="1586634"/>
    <lineage>
        <taxon>Eukaryota</taxon>
        <taxon>Metazoa</taxon>
        <taxon>Ecdysozoa</taxon>
        <taxon>Arthropoda</taxon>
        <taxon>Hexapoda</taxon>
        <taxon>Insecta</taxon>
        <taxon>Pterygota</taxon>
        <taxon>Neoptera</taxon>
        <taxon>Endopterygota</taxon>
        <taxon>Coleoptera</taxon>
        <taxon>Polyphaga</taxon>
        <taxon>Cucujiformia</taxon>
        <taxon>Chrysomeloidea</taxon>
        <taxon>Cerambycidae</taxon>
        <taxon>Lepturinae</taxon>
        <taxon>Rhagiini</taxon>
        <taxon>Rhamnusium</taxon>
    </lineage>
</organism>
<dbReference type="Proteomes" id="UP001162156">
    <property type="component" value="Unassembled WGS sequence"/>
</dbReference>
<dbReference type="AlphaFoldDB" id="A0AAV8ZRR9"/>
<protein>
    <submittedName>
        <fullName evidence="1">Uncharacterized protein</fullName>
    </submittedName>
</protein>